<protein>
    <submittedName>
        <fullName evidence="1">Uncharacterized protein</fullName>
    </submittedName>
</protein>
<sequence length="60" mass="6181">MVPEQVVRSALAWHSPLDVPAGDVARVGLLLAGVARVVADEVRAQADGFLRTTPAGCSPS</sequence>
<gene>
    <name evidence="1" type="ORF">GCM10023220_16380</name>
</gene>
<name>A0ABP9B9K6_9ACTN</name>
<reference evidence="2" key="1">
    <citation type="journal article" date="2019" name="Int. J. Syst. Evol. Microbiol.">
        <title>The Global Catalogue of Microorganisms (GCM) 10K type strain sequencing project: providing services to taxonomists for standard genome sequencing and annotation.</title>
        <authorList>
            <consortium name="The Broad Institute Genomics Platform"/>
            <consortium name="The Broad Institute Genome Sequencing Center for Infectious Disease"/>
            <person name="Wu L."/>
            <person name="Ma J."/>
        </authorList>
    </citation>
    <scope>NUCLEOTIDE SEQUENCE [LARGE SCALE GENOMIC DNA]</scope>
    <source>
        <strain evidence="2">JCM 18081</strain>
    </source>
</reference>
<evidence type="ECO:0000313" key="2">
    <source>
        <dbReference type="Proteomes" id="UP001501265"/>
    </source>
</evidence>
<evidence type="ECO:0000313" key="1">
    <source>
        <dbReference type="EMBL" id="GAA4791592.1"/>
    </source>
</evidence>
<comment type="caution">
    <text evidence="1">The sequence shown here is derived from an EMBL/GenBank/DDBJ whole genome shotgun (WGS) entry which is preliminary data.</text>
</comment>
<dbReference type="RefSeq" id="WP_345618354.1">
    <property type="nucleotide sequence ID" value="NZ_BAABIG010000017.1"/>
</dbReference>
<dbReference type="Proteomes" id="UP001501265">
    <property type="component" value="Unassembled WGS sequence"/>
</dbReference>
<dbReference type="EMBL" id="BAABIG010000017">
    <property type="protein sequence ID" value="GAA4791592.1"/>
    <property type="molecule type" value="Genomic_DNA"/>
</dbReference>
<accession>A0ABP9B9K6</accession>
<organism evidence="1 2">
    <name type="scientific">Streptomyces ziwulingensis</name>
    <dbReference type="NCBI Taxonomy" id="1045501"/>
    <lineage>
        <taxon>Bacteria</taxon>
        <taxon>Bacillati</taxon>
        <taxon>Actinomycetota</taxon>
        <taxon>Actinomycetes</taxon>
        <taxon>Kitasatosporales</taxon>
        <taxon>Streptomycetaceae</taxon>
        <taxon>Streptomyces</taxon>
    </lineage>
</organism>
<keyword evidence="2" id="KW-1185">Reference proteome</keyword>
<proteinExistence type="predicted"/>